<dbReference type="RefSeq" id="WP_149522678.1">
    <property type="nucleotide sequence ID" value="NZ_VTOU01000003.1"/>
</dbReference>
<name>A0A5D9C3K8_9SPHN</name>
<protein>
    <recommendedName>
        <fullName evidence="3">Polyhydroxyalkanoic acid system protein</fullName>
    </recommendedName>
</protein>
<gene>
    <name evidence="1" type="ORF">FYJ91_12895</name>
</gene>
<keyword evidence="2" id="KW-1185">Reference proteome</keyword>
<sequence length="99" mass="10654">MKPVTIDIPHSTGKAAARQRIEGGFHKLASFVPGGKVTEHRWEGDSLFFAVEALGQRVAARLDVLEDKVHAEVDLPPALALFAGKLRGALTEAGTKLLR</sequence>
<dbReference type="AlphaFoldDB" id="A0A5D9C3K8"/>
<dbReference type="Proteomes" id="UP000322077">
    <property type="component" value="Unassembled WGS sequence"/>
</dbReference>
<dbReference type="Pfam" id="PF09650">
    <property type="entry name" value="PHA_gran_rgn"/>
    <property type="match status" value="1"/>
</dbReference>
<organism evidence="1 2">
    <name type="scientific">Sphingomonas montanisoli</name>
    <dbReference type="NCBI Taxonomy" id="2606412"/>
    <lineage>
        <taxon>Bacteria</taxon>
        <taxon>Pseudomonadati</taxon>
        <taxon>Pseudomonadota</taxon>
        <taxon>Alphaproteobacteria</taxon>
        <taxon>Sphingomonadales</taxon>
        <taxon>Sphingomonadaceae</taxon>
        <taxon>Sphingomonas</taxon>
    </lineage>
</organism>
<evidence type="ECO:0008006" key="3">
    <source>
        <dbReference type="Google" id="ProtNLM"/>
    </source>
</evidence>
<dbReference type="InterPro" id="IPR013433">
    <property type="entry name" value="PHA_gran_rgn"/>
</dbReference>
<reference evidence="1 2" key="1">
    <citation type="submission" date="2019-08" db="EMBL/GenBank/DDBJ databases">
        <authorList>
            <person name="Wang G."/>
            <person name="Xu Z."/>
        </authorList>
    </citation>
    <scope>NUCLEOTIDE SEQUENCE [LARGE SCALE GENOMIC DNA]</scope>
    <source>
        <strain evidence="1 2">ZX</strain>
    </source>
</reference>
<evidence type="ECO:0000313" key="2">
    <source>
        <dbReference type="Proteomes" id="UP000322077"/>
    </source>
</evidence>
<comment type="caution">
    <text evidence="1">The sequence shown here is derived from an EMBL/GenBank/DDBJ whole genome shotgun (WGS) entry which is preliminary data.</text>
</comment>
<proteinExistence type="predicted"/>
<dbReference type="EMBL" id="VTOU01000003">
    <property type="protein sequence ID" value="TZG25872.1"/>
    <property type="molecule type" value="Genomic_DNA"/>
</dbReference>
<evidence type="ECO:0000313" key="1">
    <source>
        <dbReference type="EMBL" id="TZG25872.1"/>
    </source>
</evidence>
<accession>A0A5D9C3K8</accession>